<dbReference type="EMBL" id="CADCSU010000221">
    <property type="protein sequence ID" value="CAA9203712.1"/>
    <property type="molecule type" value="Genomic_DNA"/>
</dbReference>
<sequence length="107" mass="12445">MIASDGTLDSQSKSADYYQSSFVVLRSELDFANSWFYIFKSLKSTKKTSFLIPVIYLQLKSIFSFQIKVVLQFQKLLYQNLTSFINQSVFVNEVINSKHLYKSLYNA</sequence>
<accession>A0A6J4GXT0</accession>
<reference evidence="1 2" key="1">
    <citation type="submission" date="2020-02" db="EMBL/GenBank/DDBJ databases">
        <authorList>
            <person name="Criscuolo A."/>
        </authorList>
    </citation>
    <scope>NUCLEOTIDE SEQUENCE [LARGE SCALE GENOMIC DNA]</scope>
    <source>
        <strain evidence="1">CIP105534</strain>
    </source>
</reference>
<dbReference type="AlphaFoldDB" id="A0A6J4GXT0"/>
<name>A0A6J4GXT0_9FLAO</name>
<dbReference type="Proteomes" id="UP000479938">
    <property type="component" value="Unassembled WGS sequence"/>
</dbReference>
<keyword evidence="2" id="KW-1185">Reference proteome</keyword>
<gene>
    <name evidence="1" type="ORF">FLA105534_04892</name>
</gene>
<evidence type="ECO:0000313" key="2">
    <source>
        <dbReference type="Proteomes" id="UP000479938"/>
    </source>
</evidence>
<proteinExistence type="predicted"/>
<protein>
    <submittedName>
        <fullName evidence="1">Uncharacterized protein</fullName>
    </submittedName>
</protein>
<organism evidence="1 2">
    <name type="scientific">Flavobacterium bizetiae</name>
    <dbReference type="NCBI Taxonomy" id="2704140"/>
    <lineage>
        <taxon>Bacteria</taxon>
        <taxon>Pseudomonadati</taxon>
        <taxon>Bacteroidota</taxon>
        <taxon>Flavobacteriia</taxon>
        <taxon>Flavobacteriales</taxon>
        <taxon>Flavobacteriaceae</taxon>
        <taxon>Flavobacterium</taxon>
    </lineage>
</organism>
<evidence type="ECO:0000313" key="1">
    <source>
        <dbReference type="EMBL" id="CAA9203712.1"/>
    </source>
</evidence>